<gene>
    <name evidence="2" type="ORF">KL946_000034</name>
</gene>
<feature type="region of interest" description="Disordered" evidence="1">
    <location>
        <begin position="17"/>
        <end position="41"/>
    </location>
</feature>
<proteinExistence type="predicted"/>
<keyword evidence="3" id="KW-1185">Reference proteome</keyword>
<protein>
    <submittedName>
        <fullName evidence="2">Uncharacterized protein</fullName>
    </submittedName>
</protein>
<reference evidence="2 3" key="1">
    <citation type="journal article" date="2021" name="G3 (Bethesda)">
        <title>Genomic diversity, chromosomal rearrangements, and interspecies hybridization in the ogataea polymorpha species complex.</title>
        <authorList>
            <person name="Hanson S.J."/>
            <person name="Cinneide E.O."/>
            <person name="Salzberg L.I."/>
            <person name="Wolfe K.H."/>
            <person name="McGowan J."/>
            <person name="Fitzpatrick D.A."/>
            <person name="Matlin K."/>
        </authorList>
    </citation>
    <scope>NUCLEOTIDE SEQUENCE [LARGE SCALE GENOMIC DNA]</scope>
    <source>
        <strain evidence="2">81-436-3</strain>
    </source>
</reference>
<evidence type="ECO:0000313" key="3">
    <source>
        <dbReference type="Proteomes" id="UP000697297"/>
    </source>
</evidence>
<organism evidence="2 3">
    <name type="scientific">Ogataea haglerorum</name>
    <dbReference type="NCBI Taxonomy" id="1937702"/>
    <lineage>
        <taxon>Eukaryota</taxon>
        <taxon>Fungi</taxon>
        <taxon>Dikarya</taxon>
        <taxon>Ascomycota</taxon>
        <taxon>Saccharomycotina</taxon>
        <taxon>Pichiomycetes</taxon>
        <taxon>Pichiales</taxon>
        <taxon>Pichiaceae</taxon>
        <taxon>Ogataea</taxon>
    </lineage>
</organism>
<dbReference type="EMBL" id="JAHLUN010000001">
    <property type="protein sequence ID" value="KAG7768751.1"/>
    <property type="molecule type" value="Genomic_DNA"/>
</dbReference>
<feature type="region of interest" description="Disordered" evidence="1">
    <location>
        <begin position="105"/>
        <end position="130"/>
    </location>
</feature>
<evidence type="ECO:0000256" key="1">
    <source>
        <dbReference type="SAM" id="MobiDB-lite"/>
    </source>
</evidence>
<evidence type="ECO:0000313" key="2">
    <source>
        <dbReference type="EMBL" id="KAG7768751.1"/>
    </source>
</evidence>
<sequence>MVEIIVGGLLTQTLPPSSQHLHLSGTRPSKRRTVAEKTPRSRAEQHVGYFWRPMSLAAGPLRSSSTAGTFPGCIFLPVACFPKAPWSFHFSYSFPEKAAALQNVRETGHRNESRGTISGSHPKAPAVAAV</sequence>
<comment type="caution">
    <text evidence="2">The sequence shown here is derived from an EMBL/GenBank/DDBJ whole genome shotgun (WGS) entry which is preliminary data.</text>
</comment>
<accession>A0ABQ7RMA9</accession>
<name>A0ABQ7RMA9_9ASCO</name>
<dbReference type="Proteomes" id="UP000697297">
    <property type="component" value="Unassembled WGS sequence"/>
</dbReference>